<evidence type="ECO:0000256" key="1">
    <source>
        <dbReference type="SAM" id="Phobius"/>
    </source>
</evidence>
<keyword evidence="4" id="KW-1185">Reference proteome</keyword>
<feature type="transmembrane region" description="Helical" evidence="1">
    <location>
        <begin position="79"/>
        <end position="99"/>
    </location>
</feature>
<gene>
    <name evidence="3" type="ORF">GOQ27_01575</name>
</gene>
<dbReference type="Pfam" id="PF22570">
    <property type="entry name" value="LiaF-TM"/>
    <property type="match status" value="1"/>
</dbReference>
<evidence type="ECO:0000313" key="4">
    <source>
        <dbReference type="Proteomes" id="UP000724672"/>
    </source>
</evidence>
<comment type="caution">
    <text evidence="3">The sequence shown here is derived from an EMBL/GenBank/DDBJ whole genome shotgun (WGS) entry which is preliminary data.</text>
</comment>
<protein>
    <recommendedName>
        <fullName evidence="2">LiaF transmembrane domain-containing protein</fullName>
    </recommendedName>
</protein>
<dbReference type="PANTHER" id="PTHR40763">
    <property type="entry name" value="MEMBRANE PROTEIN-RELATED"/>
    <property type="match status" value="1"/>
</dbReference>
<dbReference type="RefSeq" id="WP_203365063.1">
    <property type="nucleotide sequence ID" value="NZ_WSFT01000013.1"/>
</dbReference>
<name>A0A942UUL4_9FIRM</name>
<dbReference type="EMBL" id="WSFT01000013">
    <property type="protein sequence ID" value="MBS4537131.1"/>
    <property type="molecule type" value="Genomic_DNA"/>
</dbReference>
<keyword evidence="1" id="KW-1133">Transmembrane helix</keyword>
<feature type="transmembrane region" description="Helical" evidence="1">
    <location>
        <begin position="31"/>
        <end position="50"/>
    </location>
</feature>
<feature type="transmembrane region" description="Helical" evidence="1">
    <location>
        <begin position="5"/>
        <end position="25"/>
    </location>
</feature>
<organism evidence="3 4">
    <name type="scientific">Anaeromonas frigoriresistens</name>
    <dbReference type="NCBI Taxonomy" id="2683708"/>
    <lineage>
        <taxon>Bacteria</taxon>
        <taxon>Bacillati</taxon>
        <taxon>Bacillota</taxon>
        <taxon>Tissierellia</taxon>
        <taxon>Tissierellales</taxon>
        <taxon>Thermohalobacteraceae</taxon>
        <taxon>Anaeromonas</taxon>
    </lineage>
</organism>
<dbReference type="InterPro" id="IPR054331">
    <property type="entry name" value="LiaF_TM"/>
</dbReference>
<proteinExistence type="predicted"/>
<dbReference type="PANTHER" id="PTHR40763:SF5">
    <property type="entry name" value="MEMBRANE PROTEIN"/>
    <property type="match status" value="1"/>
</dbReference>
<evidence type="ECO:0000313" key="3">
    <source>
        <dbReference type="EMBL" id="MBS4537131.1"/>
    </source>
</evidence>
<keyword evidence="1" id="KW-0472">Membrane</keyword>
<feature type="transmembrane region" description="Helical" evidence="1">
    <location>
        <begin position="57"/>
        <end position="73"/>
    </location>
</feature>
<sequence>MRKNLFGVIIILVGIILLLNANGILDVSIGSLISTFWPSVLILIGLFSLITNPASKTGGLIVFIIGVMFQLRNLDYFNIFEYLEFWPVVLILVGLWIIFSSQNKWQKQSKDACNPIAVFSGINLKNSSDKFKGGSATAIFGGIDLDLREAKIIDENEAVIDVFVAFGGLDIYVPNGWNVVVKGIPLFGGWSNKTTNKGNDKLPTLRINCFVMFGGFEIKEYTGVIN</sequence>
<keyword evidence="1" id="KW-0812">Transmembrane</keyword>
<dbReference type="AlphaFoldDB" id="A0A942UUL4"/>
<reference evidence="3" key="1">
    <citation type="submission" date="2019-12" db="EMBL/GenBank/DDBJ databases">
        <title>Clostridiaceae gen. nov. sp. nov., isolated from sediment in Xinjiang, China.</title>
        <authorList>
            <person name="Zhang R."/>
        </authorList>
    </citation>
    <scope>NUCLEOTIDE SEQUENCE</scope>
    <source>
        <strain evidence="3">D2Q-11</strain>
    </source>
</reference>
<dbReference type="Proteomes" id="UP000724672">
    <property type="component" value="Unassembled WGS sequence"/>
</dbReference>
<accession>A0A942UUL4</accession>
<evidence type="ECO:0000259" key="2">
    <source>
        <dbReference type="Pfam" id="PF22570"/>
    </source>
</evidence>
<feature type="domain" description="LiaF transmembrane" evidence="2">
    <location>
        <begin position="5"/>
        <end position="104"/>
    </location>
</feature>